<dbReference type="InterPro" id="IPR025944">
    <property type="entry name" value="Sigma_54_int_dom_CS"/>
</dbReference>
<evidence type="ECO:0000313" key="12">
    <source>
        <dbReference type="Proteomes" id="UP000279029"/>
    </source>
</evidence>
<evidence type="ECO:0000256" key="6">
    <source>
        <dbReference type="ARBA" id="ARBA00023163"/>
    </source>
</evidence>
<feature type="domain" description="PAS" evidence="9">
    <location>
        <begin position="231"/>
        <end position="284"/>
    </location>
</feature>
<dbReference type="InterPro" id="IPR030828">
    <property type="entry name" value="HTH_TyrR"/>
</dbReference>
<dbReference type="GO" id="GO:0006355">
    <property type="term" value="P:regulation of DNA-templated transcription"/>
    <property type="evidence" value="ECO:0007669"/>
    <property type="project" value="InterPro"/>
</dbReference>
<dbReference type="SMART" id="SM00382">
    <property type="entry name" value="AAA"/>
    <property type="match status" value="1"/>
</dbReference>
<dbReference type="OrthoDB" id="9765164at2"/>
<dbReference type="SUPFAM" id="SSF55785">
    <property type="entry name" value="PYP-like sensor domain (PAS domain)"/>
    <property type="match status" value="2"/>
</dbReference>
<dbReference type="CDD" id="cd00009">
    <property type="entry name" value="AAA"/>
    <property type="match status" value="1"/>
</dbReference>
<dbReference type="Pfam" id="PF00381">
    <property type="entry name" value="PTS-HPr"/>
    <property type="match status" value="1"/>
</dbReference>
<gene>
    <name evidence="11" type="ORF">PATL70BA_0909</name>
</gene>
<evidence type="ECO:0000313" key="11">
    <source>
        <dbReference type="EMBL" id="VDN46784.1"/>
    </source>
</evidence>
<dbReference type="PANTHER" id="PTHR32071:SF57">
    <property type="entry name" value="C4-DICARBOXYLATE TRANSPORT TRANSCRIPTIONAL REGULATORY PROTEIN DCTD"/>
    <property type="match status" value="1"/>
</dbReference>
<dbReference type="Pfam" id="PF25601">
    <property type="entry name" value="AAA_lid_14"/>
    <property type="match status" value="1"/>
</dbReference>
<dbReference type="InterPro" id="IPR013767">
    <property type="entry name" value="PAS_fold"/>
</dbReference>
<dbReference type="CDD" id="cd00130">
    <property type="entry name" value="PAS"/>
    <property type="match status" value="2"/>
</dbReference>
<dbReference type="InterPro" id="IPR003593">
    <property type="entry name" value="AAA+_ATPase"/>
</dbReference>
<dbReference type="InterPro" id="IPR035895">
    <property type="entry name" value="HPr-like_sf"/>
</dbReference>
<keyword evidence="2" id="KW-0058">Aromatic hydrocarbons catabolism</keyword>
<dbReference type="PROSITE" id="PS51350">
    <property type="entry name" value="PTS_HPR_DOM"/>
    <property type="match status" value="1"/>
</dbReference>
<evidence type="ECO:0000259" key="8">
    <source>
        <dbReference type="PROSITE" id="PS50045"/>
    </source>
</evidence>
<dbReference type="RefSeq" id="WP_125136227.1">
    <property type="nucleotide sequence ID" value="NZ_LR130778.1"/>
</dbReference>
<protein>
    <recommendedName>
        <fullName evidence="7">HTH-type transcriptional regulatory protein TyrR</fullName>
    </recommendedName>
</protein>
<evidence type="ECO:0000259" key="10">
    <source>
        <dbReference type="PROSITE" id="PS51350"/>
    </source>
</evidence>
<dbReference type="GO" id="GO:0003677">
    <property type="term" value="F:DNA binding"/>
    <property type="evidence" value="ECO:0007669"/>
    <property type="project" value="UniProtKB-KW"/>
</dbReference>
<dbReference type="InterPro" id="IPR025662">
    <property type="entry name" value="Sigma_54_int_dom_ATP-bd_1"/>
</dbReference>
<keyword evidence="1" id="KW-0547">Nucleotide-binding</keyword>
<evidence type="ECO:0000256" key="3">
    <source>
        <dbReference type="ARBA" id="ARBA00022840"/>
    </source>
</evidence>
<dbReference type="Pfam" id="PF00989">
    <property type="entry name" value="PAS"/>
    <property type="match status" value="2"/>
</dbReference>
<accession>A0A3P7NUG3</accession>
<reference evidence="11 12" key="1">
    <citation type="submission" date="2018-09" db="EMBL/GenBank/DDBJ databases">
        <authorList>
            <person name="Postec A."/>
        </authorList>
    </citation>
    <scope>NUCLEOTIDE SEQUENCE [LARGE SCALE GENOMIC DNA]</scope>
    <source>
        <strain evidence="11">70B-A</strain>
    </source>
</reference>
<dbReference type="PROSITE" id="PS00688">
    <property type="entry name" value="SIGMA54_INTERACT_3"/>
    <property type="match status" value="1"/>
</dbReference>
<dbReference type="KEGG" id="cbar:PATL70BA_0909"/>
<dbReference type="InterPro" id="IPR000032">
    <property type="entry name" value="HPr-like"/>
</dbReference>
<dbReference type="InterPro" id="IPR009057">
    <property type="entry name" value="Homeodomain-like_sf"/>
</dbReference>
<keyword evidence="5" id="KW-0238">DNA-binding</keyword>
<dbReference type="GO" id="GO:0005524">
    <property type="term" value="F:ATP binding"/>
    <property type="evidence" value="ECO:0007669"/>
    <property type="project" value="UniProtKB-KW"/>
</dbReference>
<dbReference type="InterPro" id="IPR002078">
    <property type="entry name" value="Sigma_54_int"/>
</dbReference>
<dbReference type="SUPFAM" id="SSF46689">
    <property type="entry name" value="Homeodomain-like"/>
    <property type="match status" value="1"/>
</dbReference>
<keyword evidence="12" id="KW-1185">Reference proteome</keyword>
<dbReference type="Gene3D" id="1.10.8.60">
    <property type="match status" value="1"/>
</dbReference>
<dbReference type="Proteomes" id="UP000279029">
    <property type="component" value="Chromosome"/>
</dbReference>
<organism evidence="11 12">
    <name type="scientific">Petrocella atlantisensis</name>
    <dbReference type="NCBI Taxonomy" id="2173034"/>
    <lineage>
        <taxon>Bacteria</taxon>
        <taxon>Bacillati</taxon>
        <taxon>Bacillota</taxon>
        <taxon>Clostridia</taxon>
        <taxon>Lachnospirales</taxon>
        <taxon>Vallitaleaceae</taxon>
        <taxon>Petrocella</taxon>
    </lineage>
</organism>
<dbReference type="PROSITE" id="PS00675">
    <property type="entry name" value="SIGMA54_INTERACT_1"/>
    <property type="match status" value="1"/>
</dbReference>
<dbReference type="PROSITE" id="PS00676">
    <property type="entry name" value="SIGMA54_INTERACT_2"/>
    <property type="match status" value="1"/>
</dbReference>
<dbReference type="InterPro" id="IPR025943">
    <property type="entry name" value="Sigma_54_int_dom_ATP-bd_2"/>
</dbReference>
<dbReference type="SMART" id="SM00091">
    <property type="entry name" value="PAS"/>
    <property type="match status" value="2"/>
</dbReference>
<evidence type="ECO:0000256" key="1">
    <source>
        <dbReference type="ARBA" id="ARBA00022741"/>
    </source>
</evidence>
<dbReference type="Gene3D" id="1.10.10.60">
    <property type="entry name" value="Homeodomain-like"/>
    <property type="match status" value="1"/>
</dbReference>
<dbReference type="InterPro" id="IPR027417">
    <property type="entry name" value="P-loop_NTPase"/>
</dbReference>
<dbReference type="PANTHER" id="PTHR32071">
    <property type="entry name" value="TRANSCRIPTIONAL REGULATORY PROTEIN"/>
    <property type="match status" value="1"/>
</dbReference>
<feature type="domain" description="Sigma-54 factor interaction" evidence="8">
    <location>
        <begin position="370"/>
        <end position="599"/>
    </location>
</feature>
<dbReference type="PROSITE" id="PS50045">
    <property type="entry name" value="SIGMA54_INTERACT_4"/>
    <property type="match status" value="1"/>
</dbReference>
<feature type="domain" description="PAS" evidence="9">
    <location>
        <begin position="121"/>
        <end position="168"/>
    </location>
</feature>
<dbReference type="Pfam" id="PF18024">
    <property type="entry name" value="HTH_50"/>
    <property type="match status" value="1"/>
</dbReference>
<dbReference type="Gene3D" id="3.40.50.300">
    <property type="entry name" value="P-loop containing nucleotide triphosphate hydrolases"/>
    <property type="match status" value="1"/>
</dbReference>
<dbReference type="NCBIfam" id="TIGR00229">
    <property type="entry name" value="sensory_box"/>
    <property type="match status" value="2"/>
</dbReference>
<dbReference type="Pfam" id="PF00158">
    <property type="entry name" value="Sigma54_activat"/>
    <property type="match status" value="1"/>
</dbReference>
<dbReference type="PROSITE" id="PS50112">
    <property type="entry name" value="PAS"/>
    <property type="match status" value="2"/>
</dbReference>
<dbReference type="Gene3D" id="3.30.450.20">
    <property type="entry name" value="PAS domain"/>
    <property type="match status" value="2"/>
</dbReference>
<evidence type="ECO:0000256" key="7">
    <source>
        <dbReference type="ARBA" id="ARBA00029500"/>
    </source>
</evidence>
<dbReference type="Gene3D" id="3.30.1340.10">
    <property type="entry name" value="HPr-like"/>
    <property type="match status" value="1"/>
</dbReference>
<dbReference type="InterPro" id="IPR000014">
    <property type="entry name" value="PAS"/>
</dbReference>
<evidence type="ECO:0000256" key="5">
    <source>
        <dbReference type="ARBA" id="ARBA00023125"/>
    </source>
</evidence>
<feature type="domain" description="HPr" evidence="10">
    <location>
        <begin position="5"/>
        <end position="100"/>
    </location>
</feature>
<dbReference type="FunFam" id="3.40.50.300:FF:000006">
    <property type="entry name" value="DNA-binding transcriptional regulator NtrC"/>
    <property type="match status" value="1"/>
</dbReference>
<evidence type="ECO:0000256" key="2">
    <source>
        <dbReference type="ARBA" id="ARBA00022797"/>
    </source>
</evidence>
<dbReference type="InterPro" id="IPR058031">
    <property type="entry name" value="AAA_lid_NorR"/>
</dbReference>
<dbReference type="SUPFAM" id="SSF52540">
    <property type="entry name" value="P-loop containing nucleoside triphosphate hydrolases"/>
    <property type="match status" value="1"/>
</dbReference>
<dbReference type="AlphaFoldDB" id="A0A3P7NUG3"/>
<dbReference type="InterPro" id="IPR035965">
    <property type="entry name" value="PAS-like_dom_sf"/>
</dbReference>
<evidence type="ECO:0000256" key="4">
    <source>
        <dbReference type="ARBA" id="ARBA00023015"/>
    </source>
</evidence>
<dbReference type="EMBL" id="LR130778">
    <property type="protein sequence ID" value="VDN46784.1"/>
    <property type="molecule type" value="Genomic_DNA"/>
</dbReference>
<keyword evidence="6" id="KW-0804">Transcription</keyword>
<evidence type="ECO:0000259" key="9">
    <source>
        <dbReference type="PROSITE" id="PS50112"/>
    </source>
</evidence>
<dbReference type="SUPFAM" id="SSF55594">
    <property type="entry name" value="HPr-like"/>
    <property type="match status" value="1"/>
</dbReference>
<keyword evidence="4" id="KW-0805">Transcription regulation</keyword>
<sequence>MNPNSILRKVMIKHKKGLHARVAAMIVQKAVELQKEHEVIFKVQKGTFKEVPLTSILLLISMRIKAGEEIEILTIGNDVIETKEASEKMGIYLESDFDYDQTSMNSIDNLLQDNILTAENIFNNIGNGLLVIDENNIVTLFNTEAERLFGITSDQIIGKNIKEVMPESELPEVARTKKPKIGYTQNRGKYTIVTNTTPLIVENETRGAVSILEDISKLVKISWQLKEIKELKEKYQLILESVQDGICVFDHKGKITYVNVAYCQIVGKNLKELMGKNIHDLSPEGDRVKVLKTGQPILGGISEKENGVTIVANINPLIVDGQIRGGISTIKDITQLQDLMEKLNQISAKADYLQEELIRTKRLGPAFDRIIGVSGKIYDSMAIAAKASLSNYTVLIRGESGTGKELIAEAIHYSSARDKEPFIRVNCGAIPPTLLESELFGHEKGAFTSAVKTKLGRFELAHKGTIFLDEIGELDKSMQVKLLRVVQNKEFQRVGGEKTIKVDVRIVAATNQNLEELLKTGDFREDLYYRLNVIPIWLPPLRERKEDIPVLVEYFAEKICKDLERDSIILEKEAMHALIQYDWPGNVRELENIMERTIILLDGDVIRLGHIPSYVVGNHQENMNKSVESLITEMDHELTYEEYEKIIIKKALKKHGSYNKAGKALGLTHNTVAAKARKFNIRFEDLID</sequence>
<proteinExistence type="predicted"/>
<name>A0A3P7NUG3_9FIRM</name>
<keyword evidence="3" id="KW-0067">ATP-binding</keyword>